<keyword evidence="1 3" id="KW-0853">WD repeat</keyword>
<sequence length="373" mass="41964">MSIYPRITNCPVPLLQETGWIYNDIELASCPKKQVSSLAWSSARDMLAVASWDNTLRIYEVEGYLDAEERVKVQFDGPVLSCAWSRYRNLVVGASADKSARVLDVSGEARTLRRLDGHEEPVSCAKFFDHRATRTDLLVTGSRDRIVNYWDLRQREPIGSLYCNQRVECLDTDERMLVIGTGSREIHIVDLLQQYSIRLTVKSPLLQKTRVVKCLPGTYGFAVGSADGQCAIHYLDANAEAEKRNYDWKCSRQDGANPKCEVNAISFHPLYRSTFSTACADGTLTMWDYKTHKRVRTFPNMGGSVLATAFNLDGTLFAYALGPDESKGPSSFAKKKSVDEPSRVILHEMADDEVEPWLRKHPEDGSAYKAEGW</sequence>
<comment type="caution">
    <text evidence="4">The sequence shown here is derived from an EMBL/GenBank/DDBJ whole genome shotgun (WGS) entry which is preliminary data.</text>
</comment>
<dbReference type="Gene3D" id="2.130.10.10">
    <property type="entry name" value="YVTN repeat-like/Quinoprotein amine dehydrogenase"/>
    <property type="match status" value="1"/>
</dbReference>
<dbReference type="OrthoDB" id="256303at2759"/>
<feature type="repeat" description="WD" evidence="3">
    <location>
        <begin position="262"/>
        <end position="297"/>
    </location>
</feature>
<feature type="repeat" description="WD" evidence="3">
    <location>
        <begin position="115"/>
        <end position="160"/>
    </location>
</feature>
<evidence type="ECO:0000313" key="5">
    <source>
        <dbReference type="Proteomes" id="UP000053958"/>
    </source>
</evidence>
<dbReference type="InterPro" id="IPR015943">
    <property type="entry name" value="WD40/YVTN_repeat-like_dom_sf"/>
</dbReference>
<keyword evidence="2" id="KW-0677">Repeat</keyword>
<dbReference type="PANTHER" id="PTHR10971">
    <property type="entry name" value="MRNA EXPORT FACTOR AND BUB3"/>
    <property type="match status" value="1"/>
</dbReference>
<dbReference type="STRING" id="1408163.A0A0F4YW62"/>
<evidence type="ECO:0000256" key="3">
    <source>
        <dbReference type="PROSITE-ProRule" id="PRU00221"/>
    </source>
</evidence>
<evidence type="ECO:0000313" key="4">
    <source>
        <dbReference type="EMBL" id="KKA22086.1"/>
    </source>
</evidence>
<organism evidence="4 5">
    <name type="scientific">Rasamsonia emersonii (strain ATCC 16479 / CBS 393.64 / IMI 116815)</name>
    <dbReference type="NCBI Taxonomy" id="1408163"/>
    <lineage>
        <taxon>Eukaryota</taxon>
        <taxon>Fungi</taxon>
        <taxon>Dikarya</taxon>
        <taxon>Ascomycota</taxon>
        <taxon>Pezizomycotina</taxon>
        <taxon>Eurotiomycetes</taxon>
        <taxon>Eurotiomycetidae</taxon>
        <taxon>Eurotiales</taxon>
        <taxon>Trichocomaceae</taxon>
        <taxon>Rasamsonia</taxon>
    </lineage>
</organism>
<dbReference type="EMBL" id="LASV01000159">
    <property type="protein sequence ID" value="KKA22086.1"/>
    <property type="molecule type" value="Genomic_DNA"/>
</dbReference>
<evidence type="ECO:0000256" key="1">
    <source>
        <dbReference type="ARBA" id="ARBA00022574"/>
    </source>
</evidence>
<dbReference type="PROSITE" id="PS50082">
    <property type="entry name" value="WD_REPEATS_2"/>
    <property type="match status" value="2"/>
</dbReference>
<name>A0A0F4YW62_RASE3</name>
<dbReference type="Pfam" id="PF00400">
    <property type="entry name" value="WD40"/>
    <property type="match status" value="4"/>
</dbReference>
<protein>
    <submittedName>
        <fullName evidence="4">Poly(A)+ RNA export protein</fullName>
    </submittedName>
</protein>
<dbReference type="GeneID" id="25316238"/>
<dbReference type="InterPro" id="IPR036322">
    <property type="entry name" value="WD40_repeat_dom_sf"/>
</dbReference>
<dbReference type="AlphaFoldDB" id="A0A0F4YW62"/>
<dbReference type="RefSeq" id="XP_013328698.1">
    <property type="nucleotide sequence ID" value="XM_013473244.1"/>
</dbReference>
<gene>
    <name evidence="4" type="ORF">T310_3889</name>
</gene>
<dbReference type="Proteomes" id="UP000053958">
    <property type="component" value="Unassembled WGS sequence"/>
</dbReference>
<accession>A0A0F4YW62</accession>
<dbReference type="SMART" id="SM00320">
    <property type="entry name" value="WD40"/>
    <property type="match status" value="5"/>
</dbReference>
<dbReference type="PROSITE" id="PS50294">
    <property type="entry name" value="WD_REPEATS_REGION"/>
    <property type="match status" value="1"/>
</dbReference>
<reference evidence="4 5" key="1">
    <citation type="submission" date="2015-04" db="EMBL/GenBank/DDBJ databases">
        <authorList>
            <person name="Heijne W.H."/>
            <person name="Fedorova N.D."/>
            <person name="Nierman W.C."/>
            <person name="Vollebregt A.W."/>
            <person name="Zhao Z."/>
            <person name="Wu L."/>
            <person name="Kumar M."/>
            <person name="Stam H."/>
            <person name="van den Berg M.A."/>
            <person name="Pel H.J."/>
        </authorList>
    </citation>
    <scope>NUCLEOTIDE SEQUENCE [LARGE SCALE GENOMIC DNA]</scope>
    <source>
        <strain evidence="4 5">CBS 393.64</strain>
    </source>
</reference>
<keyword evidence="5" id="KW-1185">Reference proteome</keyword>
<dbReference type="SUPFAM" id="SSF50978">
    <property type="entry name" value="WD40 repeat-like"/>
    <property type="match status" value="1"/>
</dbReference>
<dbReference type="InterPro" id="IPR001680">
    <property type="entry name" value="WD40_rpt"/>
</dbReference>
<proteinExistence type="predicted"/>
<evidence type="ECO:0000256" key="2">
    <source>
        <dbReference type="ARBA" id="ARBA00022737"/>
    </source>
</evidence>